<dbReference type="GO" id="GO:0000976">
    <property type="term" value="F:transcription cis-regulatory region binding"/>
    <property type="evidence" value="ECO:0007669"/>
    <property type="project" value="TreeGrafter"/>
</dbReference>
<dbReference type="InterPro" id="IPR020449">
    <property type="entry name" value="Tscrpt_reg_AraC-type_HTH"/>
</dbReference>
<gene>
    <name evidence="6" type="ORF">SAMN04488050_105253</name>
</gene>
<dbReference type="GO" id="GO:0003700">
    <property type="term" value="F:DNA-binding transcription factor activity"/>
    <property type="evidence" value="ECO:0007669"/>
    <property type="project" value="InterPro"/>
</dbReference>
<keyword evidence="2" id="KW-0238">DNA-binding</keyword>
<keyword evidence="4" id="KW-0732">Signal</keyword>
<keyword evidence="3" id="KW-0804">Transcription</keyword>
<organism evidence="6 7">
    <name type="scientific">Alloyangia pacifica</name>
    <dbReference type="NCBI Taxonomy" id="311180"/>
    <lineage>
        <taxon>Bacteria</taxon>
        <taxon>Pseudomonadati</taxon>
        <taxon>Pseudomonadota</taxon>
        <taxon>Alphaproteobacteria</taxon>
        <taxon>Rhodobacterales</taxon>
        <taxon>Roseobacteraceae</taxon>
        <taxon>Alloyangia</taxon>
    </lineage>
</organism>
<reference evidence="7" key="1">
    <citation type="submission" date="2016-10" db="EMBL/GenBank/DDBJ databases">
        <authorList>
            <person name="Varghese N."/>
            <person name="Submissions S."/>
        </authorList>
    </citation>
    <scope>NUCLEOTIDE SEQUENCE [LARGE SCALE GENOMIC DNA]</scope>
    <source>
        <strain evidence="7">DSM 26894</strain>
    </source>
</reference>
<evidence type="ECO:0000259" key="5">
    <source>
        <dbReference type="PROSITE" id="PS01124"/>
    </source>
</evidence>
<dbReference type="SMART" id="SM00342">
    <property type="entry name" value="HTH_ARAC"/>
    <property type="match status" value="1"/>
</dbReference>
<dbReference type="STRING" id="311180.SAMN04488050_105253"/>
<evidence type="ECO:0000313" key="6">
    <source>
        <dbReference type="EMBL" id="SFS83601.1"/>
    </source>
</evidence>
<dbReference type="EMBL" id="FOZW01000005">
    <property type="protein sequence ID" value="SFS83601.1"/>
    <property type="molecule type" value="Genomic_DNA"/>
</dbReference>
<dbReference type="PANTHER" id="PTHR47894">
    <property type="entry name" value="HTH-TYPE TRANSCRIPTIONAL REGULATOR GADX"/>
    <property type="match status" value="1"/>
</dbReference>
<dbReference type="InterPro" id="IPR009057">
    <property type="entry name" value="Homeodomain-like_sf"/>
</dbReference>
<dbReference type="InterPro" id="IPR032687">
    <property type="entry name" value="AraC-type_N"/>
</dbReference>
<name>A0A1I6T2W7_9RHOB</name>
<keyword evidence="1" id="KW-0805">Transcription regulation</keyword>
<proteinExistence type="predicted"/>
<evidence type="ECO:0000256" key="3">
    <source>
        <dbReference type="ARBA" id="ARBA00023163"/>
    </source>
</evidence>
<dbReference type="PROSITE" id="PS01124">
    <property type="entry name" value="HTH_ARAC_FAMILY_2"/>
    <property type="match status" value="1"/>
</dbReference>
<dbReference type="Pfam" id="PF12833">
    <property type="entry name" value="HTH_18"/>
    <property type="match status" value="1"/>
</dbReference>
<dbReference type="PRINTS" id="PR00032">
    <property type="entry name" value="HTHARAC"/>
</dbReference>
<dbReference type="Gene3D" id="1.10.10.60">
    <property type="entry name" value="Homeodomain-like"/>
    <property type="match status" value="1"/>
</dbReference>
<sequence>MRHRPAAVGVASGPACASGLAFAMPSVTGAFARAMAQAAGMTLRDDGALVSGGDVVRRLPGRADGRIADTDYFDLLDWIRLRHPDEVALVQAYADLIRVDDIGVLGLAIKTAPTLRASLARVERYWRVVTDTAVYRLETTGDPAHLVFEPRTGHHPVLDFRNEGALAGLLRNMSLFVQVAFVPRYVSFRHACRSDAGRYAELFGCPVHFGAERTAIALSAEALELPNRLGDAAVSDFLTAHLETELGSLEEDSSLRAMLLRHLTPGLSNGVPQAGAVARELGLSERTLYRRLSDEGLTFRDVLTEAQSSLAQDLLRDSDSTIAEIAFLTGFSEQSTFSRAFKRWLGVAPAQFRQNVAAR</sequence>
<dbReference type="SUPFAM" id="SSF46689">
    <property type="entry name" value="Homeodomain-like"/>
    <property type="match status" value="1"/>
</dbReference>
<keyword evidence="7" id="KW-1185">Reference proteome</keyword>
<dbReference type="Pfam" id="PF12625">
    <property type="entry name" value="Arabinose_bd"/>
    <property type="match status" value="1"/>
</dbReference>
<dbReference type="Proteomes" id="UP000199392">
    <property type="component" value="Unassembled WGS sequence"/>
</dbReference>
<protein>
    <submittedName>
        <fullName evidence="6">Transcriptional regulator, AraC family</fullName>
    </submittedName>
</protein>
<evidence type="ECO:0000256" key="4">
    <source>
        <dbReference type="SAM" id="SignalP"/>
    </source>
</evidence>
<feature type="signal peptide" evidence="4">
    <location>
        <begin position="1"/>
        <end position="23"/>
    </location>
</feature>
<dbReference type="AlphaFoldDB" id="A0A1I6T2W7"/>
<evidence type="ECO:0000256" key="2">
    <source>
        <dbReference type="ARBA" id="ARBA00023125"/>
    </source>
</evidence>
<evidence type="ECO:0000256" key="1">
    <source>
        <dbReference type="ARBA" id="ARBA00023015"/>
    </source>
</evidence>
<feature type="chain" id="PRO_5011488127" evidence="4">
    <location>
        <begin position="24"/>
        <end position="359"/>
    </location>
</feature>
<dbReference type="InterPro" id="IPR018060">
    <property type="entry name" value="HTH_AraC"/>
</dbReference>
<dbReference type="PANTHER" id="PTHR47894:SF1">
    <property type="entry name" value="HTH-TYPE TRANSCRIPTIONAL REGULATOR VQSM"/>
    <property type="match status" value="1"/>
</dbReference>
<evidence type="ECO:0000313" key="7">
    <source>
        <dbReference type="Proteomes" id="UP000199392"/>
    </source>
</evidence>
<accession>A0A1I6T2W7</accession>
<feature type="domain" description="HTH araC/xylS-type" evidence="5">
    <location>
        <begin position="257"/>
        <end position="355"/>
    </location>
</feature>
<dbReference type="GO" id="GO:0005829">
    <property type="term" value="C:cytosol"/>
    <property type="evidence" value="ECO:0007669"/>
    <property type="project" value="TreeGrafter"/>
</dbReference>